<evidence type="ECO:0000313" key="1">
    <source>
        <dbReference type="EMBL" id="KAH0868840.1"/>
    </source>
</evidence>
<sequence length="169" mass="18821">MKPQPEIFQLHIRLSSLILGNNDFFYTVVASLRLRETFRRLSFMGSGVSDITVLSPAFSPGCSGISFRSMLMISPCPIDSRSENPCCFLGTIADVFNGFDWFSWWSLVALFLCLQQKMIKMAPILGHMSLELGFGEDVVALWRVFLAGEGVNTCLVHATRVNEVVLSGF</sequence>
<comment type="caution">
    <text evidence="1">The sequence shown here is derived from an EMBL/GenBank/DDBJ whole genome shotgun (WGS) entry which is preliminary data.</text>
</comment>
<reference evidence="1 2" key="1">
    <citation type="submission" date="2021-05" db="EMBL/GenBank/DDBJ databases">
        <title>Genome Assembly of Synthetic Allotetraploid Brassica napus Reveals Homoeologous Exchanges between Subgenomes.</title>
        <authorList>
            <person name="Davis J.T."/>
        </authorList>
    </citation>
    <scope>NUCLEOTIDE SEQUENCE [LARGE SCALE GENOMIC DNA]</scope>
    <source>
        <strain evidence="2">cv. Da-Ae</strain>
        <tissue evidence="1">Seedling</tissue>
    </source>
</reference>
<dbReference type="Proteomes" id="UP000824890">
    <property type="component" value="Unassembled WGS sequence"/>
</dbReference>
<accession>A0ABQ7YKU8</accession>
<name>A0ABQ7YKU8_BRANA</name>
<dbReference type="EMBL" id="JAGKQM010000017">
    <property type="protein sequence ID" value="KAH0868840.1"/>
    <property type="molecule type" value="Genomic_DNA"/>
</dbReference>
<organism evidence="1 2">
    <name type="scientific">Brassica napus</name>
    <name type="common">Rape</name>
    <dbReference type="NCBI Taxonomy" id="3708"/>
    <lineage>
        <taxon>Eukaryota</taxon>
        <taxon>Viridiplantae</taxon>
        <taxon>Streptophyta</taxon>
        <taxon>Embryophyta</taxon>
        <taxon>Tracheophyta</taxon>
        <taxon>Spermatophyta</taxon>
        <taxon>Magnoliopsida</taxon>
        <taxon>eudicotyledons</taxon>
        <taxon>Gunneridae</taxon>
        <taxon>Pentapetalae</taxon>
        <taxon>rosids</taxon>
        <taxon>malvids</taxon>
        <taxon>Brassicales</taxon>
        <taxon>Brassicaceae</taxon>
        <taxon>Brassiceae</taxon>
        <taxon>Brassica</taxon>
    </lineage>
</organism>
<protein>
    <submittedName>
        <fullName evidence="1">Uncharacterized protein</fullName>
    </submittedName>
</protein>
<evidence type="ECO:0000313" key="2">
    <source>
        <dbReference type="Proteomes" id="UP000824890"/>
    </source>
</evidence>
<proteinExistence type="predicted"/>
<gene>
    <name evidence="1" type="ORF">HID58_075862</name>
</gene>
<keyword evidence="2" id="KW-1185">Reference proteome</keyword>